<name>A0A3M8SSI9_9GAMM</name>
<evidence type="ECO:0000313" key="2">
    <source>
        <dbReference type="Proteomes" id="UP000267049"/>
    </source>
</evidence>
<accession>A0A3M8SSI9</accession>
<organism evidence="1 2">
    <name type="scientific">Montanilutibacter psychrotolerans</name>
    <dbReference type="NCBI Taxonomy" id="1327343"/>
    <lineage>
        <taxon>Bacteria</taxon>
        <taxon>Pseudomonadati</taxon>
        <taxon>Pseudomonadota</taxon>
        <taxon>Gammaproteobacteria</taxon>
        <taxon>Lysobacterales</taxon>
        <taxon>Lysobacteraceae</taxon>
        <taxon>Montanilutibacter</taxon>
    </lineage>
</organism>
<dbReference type="Proteomes" id="UP000267049">
    <property type="component" value="Unassembled WGS sequence"/>
</dbReference>
<dbReference type="EMBL" id="RIBS01000004">
    <property type="protein sequence ID" value="RNF83743.1"/>
    <property type="molecule type" value="Genomic_DNA"/>
</dbReference>
<reference evidence="1 2" key="1">
    <citation type="submission" date="2018-11" db="EMBL/GenBank/DDBJ databases">
        <title>Lysobacter cryohumiis sp. nov., isolated from soil in the Tianshan Mountains, Xinjiang, China.</title>
        <authorList>
            <person name="Luo Y."/>
            <person name="Sheng H."/>
        </authorList>
    </citation>
    <scope>NUCLEOTIDE SEQUENCE [LARGE SCALE GENOMIC DNA]</scope>
    <source>
        <strain evidence="1 2">ZS60</strain>
    </source>
</reference>
<comment type="caution">
    <text evidence="1">The sequence shown here is derived from an EMBL/GenBank/DDBJ whole genome shotgun (WGS) entry which is preliminary data.</text>
</comment>
<evidence type="ECO:0008006" key="3">
    <source>
        <dbReference type="Google" id="ProtNLM"/>
    </source>
</evidence>
<dbReference type="Gene3D" id="3.10.450.50">
    <property type="match status" value="1"/>
</dbReference>
<proteinExistence type="predicted"/>
<evidence type="ECO:0000313" key="1">
    <source>
        <dbReference type="EMBL" id="RNF83743.1"/>
    </source>
</evidence>
<sequence length="94" mass="10823">MAGRSFYELEVQNIIEVFGNIAHAFSTYEAWEDAEKTKFVKRGINSIQFYNDGQSWRIVSMIWDDERPGLVMDGRYRGATPENSFKPKPLRGSA</sequence>
<protein>
    <recommendedName>
        <fullName evidence="3">Nuclear transport factor 2 family protein</fullName>
    </recommendedName>
</protein>
<gene>
    <name evidence="1" type="ORF">EER27_10245</name>
</gene>
<keyword evidence="2" id="KW-1185">Reference proteome</keyword>
<dbReference type="AlphaFoldDB" id="A0A3M8SSI9"/>